<feature type="region of interest" description="Disordered" evidence="1">
    <location>
        <begin position="481"/>
        <end position="500"/>
    </location>
</feature>
<gene>
    <name evidence="2" type="ORF">M5D96_008595</name>
</gene>
<evidence type="ECO:0000313" key="3">
    <source>
        <dbReference type="Proteomes" id="UP001059596"/>
    </source>
</evidence>
<evidence type="ECO:0000256" key="1">
    <source>
        <dbReference type="SAM" id="MobiDB-lite"/>
    </source>
</evidence>
<feature type="compositionally biased region" description="Low complexity" evidence="1">
    <location>
        <begin position="515"/>
        <end position="524"/>
    </location>
</feature>
<evidence type="ECO:0000313" key="2">
    <source>
        <dbReference type="EMBL" id="KAI8038687.1"/>
    </source>
</evidence>
<feature type="compositionally biased region" description="Acidic residues" evidence="1">
    <location>
        <begin position="229"/>
        <end position="246"/>
    </location>
</feature>
<feature type="compositionally biased region" description="Basic and acidic residues" evidence="1">
    <location>
        <begin position="317"/>
        <end position="328"/>
    </location>
</feature>
<name>A0A9Q0BN78_9MUSC</name>
<dbReference type="AlphaFoldDB" id="A0A9Q0BN78"/>
<feature type="compositionally biased region" description="Polar residues" evidence="1">
    <location>
        <begin position="208"/>
        <end position="226"/>
    </location>
</feature>
<proteinExistence type="predicted"/>
<dbReference type="Proteomes" id="UP001059596">
    <property type="component" value="Unassembled WGS sequence"/>
</dbReference>
<feature type="region of interest" description="Disordered" evidence="1">
    <location>
        <begin position="157"/>
        <end position="178"/>
    </location>
</feature>
<keyword evidence="3" id="KW-1185">Reference proteome</keyword>
<comment type="caution">
    <text evidence="2">The sequence shown here is derived from an EMBL/GenBank/DDBJ whole genome shotgun (WGS) entry which is preliminary data.</text>
</comment>
<feature type="compositionally biased region" description="Low complexity" evidence="1">
    <location>
        <begin position="378"/>
        <end position="389"/>
    </location>
</feature>
<reference evidence="2" key="1">
    <citation type="journal article" date="2023" name="Genome Biol. Evol.">
        <title>Long-read-based Genome Assembly of Drosophila gunungcola Reveals Fewer Chemosensory Genes in Flower-breeding Species.</title>
        <authorList>
            <person name="Negi A."/>
            <person name="Liao B.Y."/>
            <person name="Yeh S.D."/>
        </authorList>
    </citation>
    <scope>NUCLEOTIDE SEQUENCE</scope>
    <source>
        <strain evidence="2">Sukarami</strain>
    </source>
</reference>
<organism evidence="2 3">
    <name type="scientific">Drosophila gunungcola</name>
    <name type="common">fruit fly</name>
    <dbReference type="NCBI Taxonomy" id="103775"/>
    <lineage>
        <taxon>Eukaryota</taxon>
        <taxon>Metazoa</taxon>
        <taxon>Ecdysozoa</taxon>
        <taxon>Arthropoda</taxon>
        <taxon>Hexapoda</taxon>
        <taxon>Insecta</taxon>
        <taxon>Pterygota</taxon>
        <taxon>Neoptera</taxon>
        <taxon>Endopterygota</taxon>
        <taxon>Diptera</taxon>
        <taxon>Brachycera</taxon>
        <taxon>Muscomorpha</taxon>
        <taxon>Ephydroidea</taxon>
        <taxon>Drosophilidae</taxon>
        <taxon>Drosophila</taxon>
        <taxon>Sophophora</taxon>
    </lineage>
</organism>
<accession>A0A9Q0BN78</accession>
<dbReference type="EMBL" id="JAMKOV010000007">
    <property type="protein sequence ID" value="KAI8038687.1"/>
    <property type="molecule type" value="Genomic_DNA"/>
</dbReference>
<feature type="region of interest" description="Disordered" evidence="1">
    <location>
        <begin position="205"/>
        <end position="461"/>
    </location>
</feature>
<feature type="region of interest" description="Disordered" evidence="1">
    <location>
        <begin position="20"/>
        <end position="42"/>
    </location>
</feature>
<sequence length="949" mass="107262">MANCDNLDMELDEEELYFLQLTSNTKDQENEDDNLGEEVSKDFESPVKGAEFLLQENKDRNLTAVQKEKDLSLKDNDQNNVNIKLLDIKGKTKKLLVKKQFDSEVHIFKEPAIKSAKTAPIKNLPQLSAIEAKKSVENSNLRSLTLLEESLDSDLNSFKERKTENPDSTENINSPLFRDDFNPDAVMINNVEREQELDLKSFKAPENPLNQESCDILPTSNASLFGSDSDLESETSELNDSNDSEMECGTSDNQTDFKKQSIVSLFGNDSDSDGNEAYTEAETMVEENNSEQKTIKNDPDNSNSFDSLLFKNCSDSRAAKEPPSKEQSDTESESSVSQDWLSLPLPADADLVSIMPPIEDSSSGDEGNESQLPKEETNSSSNATSNLSGESEDEHSLVIDEQTSVVQPEESPSPPPVQAKRRKTQHEILTPSPCREVRLTRQRAKQLLNEEKSSQGKGSSLVEQIRNQLKEALTKSEPLKKNTNMDLSPVEPKTPKAEEAHTEPILIRQTHTISEESPASPVSEPTDDLADPPIEIPLEQAACRREDGEPKSILLHVIDVDKGLAKLNKVGRKTLGKLQPQLCSVIGKYLQDTMQLESSCCDLALEIYKLTKDEFVIVSAMITVICRIGTEERPVERLLNALKYFNFTQRFLAELEERLFRNTKERPANDLALMYVKLYLKAVCLQATLSAEYENPARLLLAKILYHFDRDMPKLVMELLRQFPTVLPHREQREYDHADPLITVIKHLLMNRTYDMQDPEGAERLLLSKLRFEYHFQPFEPTKQQVLENLMEKLKAGRLAQLGYAFALFCRRSAHLKVLDSVLGEHLMPLATSYCDLAAQNKSYDDRLVILLQCISLVLKPLPLETDISAFVGFFKRLLVAVPRSGVQLAAVQASLRLQRFGFTYTLDALKDYRPSYQLDPLTRAMLRCFAERRRQFRRVAATGKARRD</sequence>
<protein>
    <submittedName>
        <fullName evidence="2">Uncharacterized protein</fullName>
    </submittedName>
</protein>
<feature type="region of interest" description="Disordered" evidence="1">
    <location>
        <begin position="510"/>
        <end position="531"/>
    </location>
</feature>